<dbReference type="EMBL" id="CP069035">
    <property type="protein sequence ID" value="QRD02150.1"/>
    <property type="molecule type" value="Genomic_DNA"/>
</dbReference>
<dbReference type="SMART" id="SM00225">
    <property type="entry name" value="BTB"/>
    <property type="match status" value="1"/>
</dbReference>
<accession>A0A7U2I540</accession>
<dbReference type="PROSITE" id="PS50097">
    <property type="entry name" value="BTB"/>
    <property type="match status" value="1"/>
</dbReference>
<evidence type="ECO:0000313" key="3">
    <source>
        <dbReference type="Proteomes" id="UP000663193"/>
    </source>
</evidence>
<dbReference type="PANTHER" id="PTHR47843:SF2">
    <property type="entry name" value="BTB DOMAIN-CONTAINING PROTEIN"/>
    <property type="match status" value="1"/>
</dbReference>
<feature type="domain" description="BTB" evidence="1">
    <location>
        <begin position="5"/>
        <end position="74"/>
    </location>
</feature>
<dbReference type="CDD" id="cd18186">
    <property type="entry name" value="BTB_POZ_ZBTB_KLHL-like"/>
    <property type="match status" value="1"/>
</dbReference>
<evidence type="ECO:0000259" key="1">
    <source>
        <dbReference type="PROSITE" id="PS50097"/>
    </source>
</evidence>
<dbReference type="KEGG" id="pno:SNOG_05128"/>
<dbReference type="AlphaFoldDB" id="A0A7U2I540"/>
<dbReference type="OMA" id="CWILLES"/>
<dbReference type="InterPro" id="IPR000210">
    <property type="entry name" value="BTB/POZ_dom"/>
</dbReference>
<organism evidence="2 3">
    <name type="scientific">Phaeosphaeria nodorum (strain SN15 / ATCC MYA-4574 / FGSC 10173)</name>
    <name type="common">Glume blotch fungus</name>
    <name type="synonym">Parastagonospora nodorum</name>
    <dbReference type="NCBI Taxonomy" id="321614"/>
    <lineage>
        <taxon>Eukaryota</taxon>
        <taxon>Fungi</taxon>
        <taxon>Dikarya</taxon>
        <taxon>Ascomycota</taxon>
        <taxon>Pezizomycotina</taxon>
        <taxon>Dothideomycetes</taxon>
        <taxon>Pleosporomycetidae</taxon>
        <taxon>Pleosporales</taxon>
        <taxon>Pleosporineae</taxon>
        <taxon>Phaeosphaeriaceae</taxon>
        <taxon>Parastagonospora</taxon>
    </lineage>
</organism>
<dbReference type="OrthoDB" id="194443at2759"/>
<dbReference type="Proteomes" id="UP000663193">
    <property type="component" value="Chromosome 13"/>
</dbReference>
<gene>
    <name evidence="2" type="ORF">JI435_051280</name>
</gene>
<reference evidence="3" key="1">
    <citation type="journal article" date="2021" name="BMC Genomics">
        <title>Chromosome-level genome assembly and manually-curated proteome of model necrotroph Parastagonospora nodorum Sn15 reveals a genome-wide trove of candidate effector homologs, and redundancy of virulence-related functions within an accessory chromosome.</title>
        <authorList>
            <person name="Bertazzoni S."/>
            <person name="Jones D.A.B."/>
            <person name="Phan H.T."/>
            <person name="Tan K.-C."/>
            <person name="Hane J.K."/>
        </authorList>
    </citation>
    <scope>NUCLEOTIDE SEQUENCE [LARGE SCALE GENOMIC DNA]</scope>
    <source>
        <strain evidence="3">SN15 / ATCC MYA-4574 / FGSC 10173)</strain>
    </source>
</reference>
<dbReference type="Pfam" id="PF00651">
    <property type="entry name" value="BTB"/>
    <property type="match status" value="1"/>
</dbReference>
<protein>
    <recommendedName>
        <fullName evidence="1">BTB domain-containing protein</fullName>
    </recommendedName>
</protein>
<dbReference type="Gene3D" id="3.30.710.10">
    <property type="entry name" value="Potassium Channel Kv1.1, Chain A"/>
    <property type="match status" value="1"/>
</dbReference>
<sequence length="200" mass="23202">MVVSDTIIVRVGDERKDYTLHKRLLIHHSEYFRGALSGNFRETNDGVITLEDIATEYFDVFVDWLYEKEIPKIKPSALGKGQNSTLLRTYVLADRFMVFGLKNAILKFLFDMNEHGRMVPTYATITYAFQNLTEHDPLLQFIVDMFCVNNAIDSCSPEFENTDQLRQVPQEAFARIFVKMRAIKGMAKEEKKLKRSAYKV</sequence>
<name>A0A7U2I540_PHANO</name>
<dbReference type="InterPro" id="IPR011333">
    <property type="entry name" value="SKP1/BTB/POZ_sf"/>
</dbReference>
<evidence type="ECO:0000313" key="2">
    <source>
        <dbReference type="EMBL" id="QRD02150.1"/>
    </source>
</evidence>
<dbReference type="RefSeq" id="XP_001795537.1">
    <property type="nucleotide sequence ID" value="XM_001795485.1"/>
</dbReference>
<keyword evidence="3" id="KW-1185">Reference proteome</keyword>
<proteinExistence type="predicted"/>
<dbReference type="PANTHER" id="PTHR47843">
    <property type="entry name" value="BTB DOMAIN-CONTAINING PROTEIN-RELATED"/>
    <property type="match status" value="1"/>
</dbReference>
<dbReference type="SUPFAM" id="SSF54695">
    <property type="entry name" value="POZ domain"/>
    <property type="match status" value="1"/>
</dbReference>
<dbReference type="VEuPathDB" id="FungiDB:JI435_051280"/>